<dbReference type="InterPro" id="IPR036390">
    <property type="entry name" value="WH_DNA-bd_sf"/>
</dbReference>
<feature type="binding site" evidence="7">
    <location>
        <position position="148"/>
    </location>
    <ligand>
        <name>Zn(2+)</name>
        <dbReference type="ChEBI" id="CHEBI:29105"/>
    </ligand>
</feature>
<dbReference type="Gene3D" id="1.10.10.10">
    <property type="entry name" value="Winged helix-like DNA-binding domain superfamily/Winged helix DNA-binding domain"/>
    <property type="match status" value="1"/>
</dbReference>
<dbReference type="SUPFAM" id="SSF46785">
    <property type="entry name" value="Winged helix' DNA-binding domain"/>
    <property type="match status" value="1"/>
</dbReference>
<dbReference type="Gene3D" id="3.30.1490.190">
    <property type="match status" value="1"/>
</dbReference>
<evidence type="ECO:0000256" key="3">
    <source>
        <dbReference type="ARBA" id="ARBA00022833"/>
    </source>
</evidence>
<comment type="caution">
    <text evidence="9">The sequence shown here is derived from an EMBL/GenBank/DDBJ whole genome shotgun (WGS) entry which is preliminary data.</text>
</comment>
<accession>A0AAP6MLU1</accession>
<evidence type="ECO:0000313" key="10">
    <source>
        <dbReference type="Proteomes" id="UP001302316"/>
    </source>
</evidence>
<reference evidence="9 10" key="1">
    <citation type="submission" date="2023-12" db="EMBL/GenBank/DDBJ databases">
        <title>Whole-genome sequencing of halo(alkali)philic microorganisms from hypersaline lakes.</title>
        <authorList>
            <person name="Sorokin D.Y."/>
            <person name="Merkel A.Y."/>
            <person name="Messina E."/>
            <person name="Yakimov M."/>
        </authorList>
    </citation>
    <scope>NUCLEOTIDE SEQUENCE [LARGE SCALE GENOMIC DNA]</scope>
    <source>
        <strain evidence="9 10">AB-CW1</strain>
    </source>
</reference>
<dbReference type="Pfam" id="PF01475">
    <property type="entry name" value="FUR"/>
    <property type="match status" value="1"/>
</dbReference>
<comment type="subcellular location">
    <subcellularLocation>
        <location evidence="8">Cytoplasm</location>
    </subcellularLocation>
</comment>
<dbReference type="GO" id="GO:0003700">
    <property type="term" value="F:DNA-binding transcription factor activity"/>
    <property type="evidence" value="ECO:0007669"/>
    <property type="project" value="UniProtKB-UniRule"/>
</dbReference>
<keyword evidence="8" id="KW-0963">Cytoplasm</keyword>
<dbReference type="GO" id="GO:0008270">
    <property type="term" value="F:zinc ion binding"/>
    <property type="evidence" value="ECO:0007669"/>
    <property type="project" value="TreeGrafter"/>
</dbReference>
<keyword evidence="5 8" id="KW-0238">DNA-binding</keyword>
<sequence length="155" mass="17154">MASHAHDHEQCISEALGSAERVCAQRGARLTPLRKRVLELIWESHEAMKAYDLLDRLGQEGGSAKPPTVYRALDFLLAQGLVHRIESENAYVGCRHPERTHEFQLLICDGCRHVEEIAVSGVTEALGKHAKKQGFTVTSQTVEIHGQCPSCRDSA</sequence>
<dbReference type="GO" id="GO:0005829">
    <property type="term" value="C:cytosol"/>
    <property type="evidence" value="ECO:0007669"/>
    <property type="project" value="TreeGrafter"/>
</dbReference>
<keyword evidence="3 7" id="KW-0862">Zinc</keyword>
<dbReference type="GO" id="GO:0000976">
    <property type="term" value="F:transcription cis-regulatory region binding"/>
    <property type="evidence" value="ECO:0007669"/>
    <property type="project" value="TreeGrafter"/>
</dbReference>
<protein>
    <recommendedName>
        <fullName evidence="8">Ferric uptake regulation protein</fullName>
    </recommendedName>
</protein>
<evidence type="ECO:0000256" key="2">
    <source>
        <dbReference type="ARBA" id="ARBA00022491"/>
    </source>
</evidence>
<keyword evidence="6 8" id="KW-0804">Transcription</keyword>
<dbReference type="InterPro" id="IPR036388">
    <property type="entry name" value="WH-like_DNA-bd_sf"/>
</dbReference>
<dbReference type="InterPro" id="IPR043135">
    <property type="entry name" value="Fur_C"/>
</dbReference>
<evidence type="ECO:0000256" key="4">
    <source>
        <dbReference type="ARBA" id="ARBA00023015"/>
    </source>
</evidence>
<dbReference type="CDD" id="cd07153">
    <property type="entry name" value="Fur_like"/>
    <property type="match status" value="1"/>
</dbReference>
<evidence type="ECO:0000256" key="7">
    <source>
        <dbReference type="PIRSR" id="PIRSR602481-1"/>
    </source>
</evidence>
<keyword evidence="4 8" id="KW-0805">Transcription regulation</keyword>
<dbReference type="PANTHER" id="PTHR33202">
    <property type="entry name" value="ZINC UPTAKE REGULATION PROTEIN"/>
    <property type="match status" value="1"/>
</dbReference>
<evidence type="ECO:0000256" key="1">
    <source>
        <dbReference type="ARBA" id="ARBA00007957"/>
    </source>
</evidence>
<evidence type="ECO:0000313" key="9">
    <source>
        <dbReference type="EMBL" id="MEA5446370.1"/>
    </source>
</evidence>
<name>A0AAP6MLU1_9GAMM</name>
<keyword evidence="10" id="KW-1185">Reference proteome</keyword>
<evidence type="ECO:0000256" key="8">
    <source>
        <dbReference type="RuleBase" id="RU364037"/>
    </source>
</evidence>
<dbReference type="FunFam" id="1.10.10.10:FF:000137">
    <property type="entry name" value="Zinc uptake transcriptional repressor"/>
    <property type="match status" value="1"/>
</dbReference>
<dbReference type="PANTHER" id="PTHR33202:SF6">
    <property type="entry name" value="ZINC UPTAKE REGULATION PROTEIN"/>
    <property type="match status" value="1"/>
</dbReference>
<comment type="similarity">
    <text evidence="1 8">Belongs to the Fur family.</text>
</comment>
<dbReference type="EMBL" id="JAYGII010000030">
    <property type="protein sequence ID" value="MEA5446370.1"/>
    <property type="molecule type" value="Genomic_DNA"/>
</dbReference>
<feature type="binding site" evidence="7">
    <location>
        <position position="108"/>
    </location>
    <ligand>
        <name>Zn(2+)</name>
        <dbReference type="ChEBI" id="CHEBI:29105"/>
    </ligand>
</feature>
<dbReference type="InterPro" id="IPR002481">
    <property type="entry name" value="FUR"/>
</dbReference>
<dbReference type="RefSeq" id="WP_346052563.1">
    <property type="nucleotide sequence ID" value="NZ_JAYGII010000030.1"/>
</dbReference>
<dbReference type="AlphaFoldDB" id="A0AAP6MLU1"/>
<dbReference type="GO" id="GO:1900376">
    <property type="term" value="P:regulation of secondary metabolite biosynthetic process"/>
    <property type="evidence" value="ECO:0007669"/>
    <property type="project" value="TreeGrafter"/>
</dbReference>
<gene>
    <name evidence="8" type="primary">fur</name>
    <name evidence="9" type="ORF">VCB98_11120</name>
</gene>
<keyword evidence="2 8" id="KW-0678">Repressor</keyword>
<comment type="cofactor">
    <cofactor evidence="7">
        <name>Zn(2+)</name>
        <dbReference type="ChEBI" id="CHEBI:29105"/>
    </cofactor>
    <text evidence="7">Binds 1 zinc ion per subunit.</text>
</comment>
<dbReference type="Proteomes" id="UP001302316">
    <property type="component" value="Unassembled WGS sequence"/>
</dbReference>
<evidence type="ECO:0000256" key="5">
    <source>
        <dbReference type="ARBA" id="ARBA00023125"/>
    </source>
</evidence>
<organism evidence="9 10">
    <name type="scientific">Natronospira elongata</name>
    <dbReference type="NCBI Taxonomy" id="3110268"/>
    <lineage>
        <taxon>Bacteria</taxon>
        <taxon>Pseudomonadati</taxon>
        <taxon>Pseudomonadota</taxon>
        <taxon>Gammaproteobacteria</taxon>
        <taxon>Natronospirales</taxon>
        <taxon>Natronospiraceae</taxon>
        <taxon>Natronospira</taxon>
    </lineage>
</organism>
<feature type="binding site" evidence="7">
    <location>
        <position position="111"/>
    </location>
    <ligand>
        <name>Zn(2+)</name>
        <dbReference type="ChEBI" id="CHEBI:29105"/>
    </ligand>
</feature>
<keyword evidence="8" id="KW-0408">Iron</keyword>
<proteinExistence type="inferred from homology"/>
<keyword evidence="7 8" id="KW-0479">Metal-binding</keyword>
<dbReference type="GO" id="GO:0045892">
    <property type="term" value="P:negative regulation of DNA-templated transcription"/>
    <property type="evidence" value="ECO:0007669"/>
    <property type="project" value="TreeGrafter"/>
</dbReference>
<comment type="subunit">
    <text evidence="8">Homodimer.</text>
</comment>
<feature type="binding site" evidence="7">
    <location>
        <position position="151"/>
    </location>
    <ligand>
        <name>Zn(2+)</name>
        <dbReference type="ChEBI" id="CHEBI:29105"/>
    </ligand>
</feature>
<evidence type="ECO:0000256" key="6">
    <source>
        <dbReference type="ARBA" id="ARBA00023163"/>
    </source>
</evidence>